<proteinExistence type="predicted"/>
<sequence>MSHFFFFFFLLFGR</sequence>
<reference evidence="1 2" key="1">
    <citation type="submission" date="2013-02" db="EMBL/GenBank/DDBJ databases">
        <title>The Genome Sequence of Plasmodium falciparum UGT5.1.</title>
        <authorList>
            <consortium name="The Broad Institute Genome Sequencing Platform"/>
            <consortium name="The Broad Institute Genome Sequencing Center for Infectious Disease"/>
            <person name="Neafsey D."/>
            <person name="Cheeseman I."/>
            <person name="Volkman S."/>
            <person name="Adams J."/>
            <person name="Walker B."/>
            <person name="Young S.K."/>
            <person name="Zeng Q."/>
            <person name="Gargeya S."/>
            <person name="Fitzgerald M."/>
            <person name="Haas B."/>
            <person name="Abouelleil A."/>
            <person name="Alvarado L."/>
            <person name="Arachchi H.M."/>
            <person name="Berlin A.M."/>
            <person name="Chapman S.B."/>
            <person name="Dewar J."/>
            <person name="Goldberg J."/>
            <person name="Griggs A."/>
            <person name="Gujja S."/>
            <person name="Hansen M."/>
            <person name="Howarth C."/>
            <person name="Imamovic A."/>
            <person name="Larimer J."/>
            <person name="McCowan C."/>
            <person name="Murphy C."/>
            <person name="Neiman D."/>
            <person name="Pearson M."/>
            <person name="Priest M."/>
            <person name="Roberts A."/>
            <person name="Saif S."/>
            <person name="Shea T."/>
            <person name="Sisk P."/>
            <person name="Sykes S."/>
            <person name="Wortman J."/>
            <person name="Nusbaum C."/>
            <person name="Birren B."/>
        </authorList>
    </citation>
    <scope>NUCLEOTIDE SEQUENCE [LARGE SCALE GENOMIC DNA]</scope>
    <source>
        <strain evidence="1 2">UGT5.1</strain>
    </source>
</reference>
<dbReference type="Proteomes" id="UP000030697">
    <property type="component" value="Unassembled WGS sequence"/>
</dbReference>
<evidence type="ECO:0000313" key="1">
    <source>
        <dbReference type="EMBL" id="EWC78471.1"/>
    </source>
</evidence>
<dbReference type="EMBL" id="KE124430">
    <property type="protein sequence ID" value="EWC78471.1"/>
    <property type="molecule type" value="Genomic_DNA"/>
</dbReference>
<accession>W7K3G3</accession>
<organism evidence="1 2">
    <name type="scientific">Plasmodium falciparum UGT5.1</name>
    <dbReference type="NCBI Taxonomy" id="1237627"/>
    <lineage>
        <taxon>Eukaryota</taxon>
        <taxon>Sar</taxon>
        <taxon>Alveolata</taxon>
        <taxon>Apicomplexa</taxon>
        <taxon>Aconoidasida</taxon>
        <taxon>Haemosporida</taxon>
        <taxon>Plasmodiidae</taxon>
        <taxon>Plasmodium</taxon>
        <taxon>Plasmodium (Laverania)</taxon>
    </lineage>
</organism>
<protein>
    <submittedName>
        <fullName evidence="1">Uncharacterized protein</fullName>
    </submittedName>
</protein>
<evidence type="ECO:0000313" key="2">
    <source>
        <dbReference type="Proteomes" id="UP000030697"/>
    </source>
</evidence>
<name>W7K3G3_PLAFA</name>
<gene>
    <name evidence="1" type="ORF">C923_00846</name>
</gene>